<dbReference type="EMBL" id="HF936600">
    <property type="protein sequence ID" value="CCX34660.1"/>
    <property type="molecule type" value="Genomic_DNA"/>
</dbReference>
<gene>
    <name evidence="2" type="ORF">PCON_04155</name>
</gene>
<dbReference type="AlphaFoldDB" id="U4LRS7"/>
<reference evidence="2 3" key="1">
    <citation type="journal article" date="2013" name="PLoS Genet.">
        <title>The genome and development-dependent transcriptomes of Pyronema confluens: a window into fungal evolution.</title>
        <authorList>
            <person name="Traeger S."/>
            <person name="Altegoer F."/>
            <person name="Freitag M."/>
            <person name="Gabaldon T."/>
            <person name="Kempken F."/>
            <person name="Kumar A."/>
            <person name="Marcet-Houben M."/>
            <person name="Poggeler S."/>
            <person name="Stajich J.E."/>
            <person name="Nowrousian M."/>
        </authorList>
    </citation>
    <scope>NUCLEOTIDE SEQUENCE [LARGE SCALE GENOMIC DNA]</scope>
    <source>
        <strain evidence="3">CBS 100304</strain>
        <tissue evidence="2">Vegetative mycelium</tissue>
    </source>
</reference>
<evidence type="ECO:0000313" key="2">
    <source>
        <dbReference type="EMBL" id="CCX34660.1"/>
    </source>
</evidence>
<keyword evidence="3" id="KW-1185">Reference proteome</keyword>
<organism evidence="2 3">
    <name type="scientific">Pyronema omphalodes (strain CBS 100304)</name>
    <name type="common">Pyronema confluens</name>
    <dbReference type="NCBI Taxonomy" id="1076935"/>
    <lineage>
        <taxon>Eukaryota</taxon>
        <taxon>Fungi</taxon>
        <taxon>Dikarya</taxon>
        <taxon>Ascomycota</taxon>
        <taxon>Pezizomycotina</taxon>
        <taxon>Pezizomycetes</taxon>
        <taxon>Pezizales</taxon>
        <taxon>Pyronemataceae</taxon>
        <taxon>Pyronema</taxon>
    </lineage>
</organism>
<feature type="region of interest" description="Disordered" evidence="1">
    <location>
        <begin position="1"/>
        <end position="75"/>
    </location>
</feature>
<feature type="compositionally biased region" description="Basic residues" evidence="1">
    <location>
        <begin position="1"/>
        <end position="11"/>
    </location>
</feature>
<feature type="compositionally biased region" description="Polar residues" evidence="1">
    <location>
        <begin position="42"/>
        <end position="73"/>
    </location>
</feature>
<feature type="compositionally biased region" description="Low complexity" evidence="1">
    <location>
        <begin position="312"/>
        <end position="336"/>
    </location>
</feature>
<protein>
    <submittedName>
        <fullName evidence="2">Uncharacterized protein</fullName>
    </submittedName>
</protein>
<feature type="compositionally biased region" description="Low complexity" evidence="1">
    <location>
        <begin position="233"/>
        <end position="265"/>
    </location>
</feature>
<name>U4LRS7_PYROM</name>
<feature type="region of interest" description="Disordered" evidence="1">
    <location>
        <begin position="158"/>
        <end position="190"/>
    </location>
</feature>
<evidence type="ECO:0000313" key="3">
    <source>
        <dbReference type="Proteomes" id="UP000018144"/>
    </source>
</evidence>
<dbReference type="Proteomes" id="UP000018144">
    <property type="component" value="Unassembled WGS sequence"/>
</dbReference>
<proteinExistence type="predicted"/>
<feature type="compositionally biased region" description="Polar residues" evidence="1">
    <location>
        <begin position="175"/>
        <end position="190"/>
    </location>
</feature>
<accession>U4LRS7</accession>
<feature type="region of interest" description="Disordered" evidence="1">
    <location>
        <begin position="231"/>
        <end position="274"/>
    </location>
</feature>
<feature type="region of interest" description="Disordered" evidence="1">
    <location>
        <begin position="296"/>
        <end position="336"/>
    </location>
</feature>
<evidence type="ECO:0000256" key="1">
    <source>
        <dbReference type="SAM" id="MobiDB-lite"/>
    </source>
</evidence>
<sequence length="336" mass="36571">MVVKGKGKKGKEKMEEKEDEGEKEKRSEGNGNLEVDVDDSPSRQSSQLDWISQIPQTRQSSPTPQASSESRLSSEAPKELLDSWAQQYIQAIQCMTLTDVIAAIMKIKPVQTAANATEAIDAILEIRMRSAQITPGLAIYGPRHEFWVGVKQSVSKALTGSVQPDEGEDTEMGDANTQDTQDTQMGEAETSYTSCVQDVTMREVQVPRTPQPVETPRPSLAQVLWALQPVETPQPSSRASRASRTPQASSQTPQALQTPQPAETPRPSSRAPRALQTLEARRTAYVTRFGGFTDSASFPDFMDSTASRDSTDFPGFGDFGDSASSDSSHDTAPAIF</sequence>
<feature type="compositionally biased region" description="Basic and acidic residues" evidence="1">
    <location>
        <begin position="12"/>
        <end position="28"/>
    </location>
</feature>